<sequence length="206" mass="23619">MKMTNIELLHQSMLCQLDQYGEAIEHQSFRSQHGAVEFECIFSTSEQPYMLSMASRGTEQQPIAEFFLFKVSRSYEISSFFENDDYRRLAALLRTRNGGTFRALNPNDFLAQLNTNTPTVANTAATPDLTTRLRNRPDITEEQDKPYFSHWRRPNRRDNGTPGQVSPENRRKTAMISAAALAYSDRIGKSSCWSPIPTNVNWREQG</sequence>
<feature type="compositionally biased region" description="Basic and acidic residues" evidence="1">
    <location>
        <begin position="136"/>
        <end position="147"/>
    </location>
</feature>
<dbReference type="Pfam" id="PF19503">
    <property type="entry name" value="DUF6037"/>
    <property type="match status" value="1"/>
</dbReference>
<evidence type="ECO:0000313" key="2">
    <source>
        <dbReference type="EMBL" id="RMP78262.1"/>
    </source>
</evidence>
<reference evidence="2 3" key="1">
    <citation type="submission" date="2018-08" db="EMBL/GenBank/DDBJ databases">
        <title>Recombination of ecologically and evolutionarily significant loci maintains genetic cohesion in the Pseudomonas syringae species complex.</title>
        <authorList>
            <person name="Dillon M."/>
            <person name="Thakur S."/>
            <person name="Almeida R.N.D."/>
            <person name="Weir B.S."/>
            <person name="Guttman D.S."/>
        </authorList>
    </citation>
    <scope>NUCLEOTIDE SEQUENCE [LARGE SCALE GENOMIC DNA]</scope>
    <source>
        <strain evidence="2 3">ICMP 19589</strain>
    </source>
</reference>
<evidence type="ECO:0000313" key="3">
    <source>
        <dbReference type="Proteomes" id="UP000282289"/>
    </source>
</evidence>
<dbReference type="InterPro" id="IPR046100">
    <property type="entry name" value="DUF6037"/>
</dbReference>
<accession>A0A7Z6U5U8</accession>
<dbReference type="Proteomes" id="UP000282289">
    <property type="component" value="Unassembled WGS sequence"/>
</dbReference>
<protein>
    <submittedName>
        <fullName evidence="2">Uncharacterized protein</fullName>
    </submittedName>
</protein>
<evidence type="ECO:0000256" key="1">
    <source>
        <dbReference type="SAM" id="MobiDB-lite"/>
    </source>
</evidence>
<organism evidence="2 3">
    <name type="scientific">Pseudomonas syringae pv. actinidiae</name>
    <dbReference type="NCBI Taxonomy" id="103796"/>
    <lineage>
        <taxon>Bacteria</taxon>
        <taxon>Pseudomonadati</taxon>
        <taxon>Pseudomonadota</taxon>
        <taxon>Gammaproteobacteria</taxon>
        <taxon>Pseudomonadales</taxon>
        <taxon>Pseudomonadaceae</taxon>
        <taxon>Pseudomonas</taxon>
        <taxon>Pseudomonas syringae</taxon>
    </lineage>
</organism>
<feature type="region of interest" description="Disordered" evidence="1">
    <location>
        <begin position="136"/>
        <end position="171"/>
    </location>
</feature>
<comment type="caution">
    <text evidence="2">The sequence shown here is derived from an EMBL/GenBank/DDBJ whole genome shotgun (WGS) entry which is preliminary data.</text>
</comment>
<dbReference type="AlphaFoldDB" id="A0A7Z6U5U8"/>
<dbReference type="EMBL" id="RBQT01000099">
    <property type="protein sequence ID" value="RMP78262.1"/>
    <property type="molecule type" value="Genomic_DNA"/>
</dbReference>
<proteinExistence type="predicted"/>
<name>A0A7Z6U5U8_PSESF</name>
<gene>
    <name evidence="2" type="ORF">ALQ15_02864</name>
</gene>